<sequence>MTDPVIVDAGPALNFFSINKERLLLDAIGRIAAPETVAGEIRRKALRDVRFRAAADVWTKLEQTAWLDVLSDAVTPELASAVQRITRIPMAERLRQGKDLGEVMVLAHAAVQAETGRDVVVLIDDAGGARLAAIEVARLQRLRAQGRCVGTLGLMNSQIVLERGAGRRYLPDRKAMRRTYAQLRECDDGLVDITKTDLLSKRVWANA</sequence>
<comment type="caution">
    <text evidence="1">The sequence shown here is derived from an EMBL/GenBank/DDBJ whole genome shotgun (WGS) entry which is preliminary data.</text>
</comment>
<evidence type="ECO:0008006" key="3">
    <source>
        <dbReference type="Google" id="ProtNLM"/>
    </source>
</evidence>
<dbReference type="RefSeq" id="WP_132189759.1">
    <property type="nucleotide sequence ID" value="NZ_SLWM01000006.1"/>
</dbReference>
<reference evidence="1 2" key="1">
    <citation type="journal article" date="2015" name="Stand. Genomic Sci.">
        <title>Genomic Encyclopedia of Bacterial and Archaeal Type Strains, Phase III: the genomes of soil and plant-associated and newly described type strains.</title>
        <authorList>
            <person name="Whitman W.B."/>
            <person name="Woyke T."/>
            <person name="Klenk H.P."/>
            <person name="Zhou Y."/>
            <person name="Lilburn T.G."/>
            <person name="Beck B.J."/>
            <person name="De Vos P."/>
            <person name="Vandamme P."/>
            <person name="Eisen J.A."/>
            <person name="Garrity G."/>
            <person name="Hugenholtz P."/>
            <person name="Kyrpides N.C."/>
        </authorList>
    </citation>
    <scope>NUCLEOTIDE SEQUENCE [LARGE SCALE GENOMIC DNA]</scope>
    <source>
        <strain evidence="1 2">VKM Ac-2538</strain>
    </source>
</reference>
<organism evidence="1 2">
    <name type="scientific">Kribbella orskensis</name>
    <dbReference type="NCBI Taxonomy" id="2512216"/>
    <lineage>
        <taxon>Bacteria</taxon>
        <taxon>Bacillati</taxon>
        <taxon>Actinomycetota</taxon>
        <taxon>Actinomycetes</taxon>
        <taxon>Propionibacteriales</taxon>
        <taxon>Kribbellaceae</taxon>
        <taxon>Kribbella</taxon>
    </lineage>
</organism>
<evidence type="ECO:0000313" key="2">
    <source>
        <dbReference type="Proteomes" id="UP000295818"/>
    </source>
</evidence>
<proteinExistence type="predicted"/>
<protein>
    <recommendedName>
        <fullName evidence="3">Nucleic acid-binding protein</fullName>
    </recommendedName>
</protein>
<dbReference type="Proteomes" id="UP000295818">
    <property type="component" value="Unassembled WGS sequence"/>
</dbReference>
<dbReference type="EMBL" id="SLWM01000006">
    <property type="protein sequence ID" value="TCO23080.1"/>
    <property type="molecule type" value="Genomic_DNA"/>
</dbReference>
<accession>A0ABY2BNL3</accession>
<gene>
    <name evidence="1" type="ORF">EV644_106388</name>
</gene>
<evidence type="ECO:0000313" key="1">
    <source>
        <dbReference type="EMBL" id="TCO23080.1"/>
    </source>
</evidence>
<name>A0ABY2BNL3_9ACTN</name>
<keyword evidence="2" id="KW-1185">Reference proteome</keyword>